<dbReference type="SUPFAM" id="SSF69318">
    <property type="entry name" value="Integrin alpha N-terminal domain"/>
    <property type="match status" value="1"/>
</dbReference>
<name>X0S0T7_9ZZZZ</name>
<evidence type="ECO:0008006" key="6">
    <source>
        <dbReference type="Google" id="ProtNLM"/>
    </source>
</evidence>
<organism evidence="5">
    <name type="scientific">marine sediment metagenome</name>
    <dbReference type="NCBI Taxonomy" id="412755"/>
    <lineage>
        <taxon>unclassified sequences</taxon>
        <taxon>metagenomes</taxon>
        <taxon>ecological metagenomes</taxon>
    </lineage>
</organism>
<dbReference type="GO" id="GO:0016020">
    <property type="term" value="C:membrane"/>
    <property type="evidence" value="ECO:0007669"/>
    <property type="project" value="UniProtKB-SubCell"/>
</dbReference>
<evidence type="ECO:0000256" key="2">
    <source>
        <dbReference type="ARBA" id="ARBA00022692"/>
    </source>
</evidence>
<evidence type="ECO:0000313" key="5">
    <source>
        <dbReference type="EMBL" id="GAF74684.1"/>
    </source>
</evidence>
<protein>
    <recommendedName>
        <fullName evidence="6">VCBS repeat-containing protein</fullName>
    </recommendedName>
</protein>
<keyword evidence="4" id="KW-0472">Membrane</keyword>
<sequence length="341" mass="36860">GDLDGDGLGDVIVLQYERDPVTFVATWKVIAKKGINGTHLWEESVVAAYMGASPIGDLDSDGLNDVMVWQLELDVATSTMTAKVIAKKGTNGTHLWEESVNGTQCSLWPFIAGDLDGDGADDVVVQQSEYDPVTDILTMKVIAKKGTDGTHLWQETISADGGLSCEMWALEAGDLDGDGADDVTVWQYRYNASTDTGLAKVIAKKGIDGTHLWQESISARGEHNCSMSVLWVGDLDGDELDDLIVWQWEYNASTDTRTAEVIAKKGINGIHLWEESISTDGDQYNCGITPSGLAGDLDGDGLNDVTVEVWKYHSPTDMTMAEVIAKKGINGTHLWQESVSA</sequence>
<proteinExistence type="predicted"/>
<evidence type="ECO:0000256" key="4">
    <source>
        <dbReference type="ARBA" id="ARBA00023136"/>
    </source>
</evidence>
<comment type="caution">
    <text evidence="5">The sequence shown here is derived from an EMBL/GenBank/DDBJ whole genome shotgun (WGS) entry which is preliminary data.</text>
</comment>
<feature type="non-terminal residue" evidence="5">
    <location>
        <position position="341"/>
    </location>
</feature>
<dbReference type="PANTHER" id="PTHR21419">
    <property type="match status" value="1"/>
</dbReference>
<accession>X0S0T7</accession>
<evidence type="ECO:0000256" key="3">
    <source>
        <dbReference type="ARBA" id="ARBA00022989"/>
    </source>
</evidence>
<dbReference type="PANTHER" id="PTHR21419:SF30">
    <property type="entry name" value="IG-LIKE DOMAIN-CONTAINING PROTEIN"/>
    <property type="match status" value="1"/>
</dbReference>
<reference evidence="5" key="1">
    <citation type="journal article" date="2014" name="Front. Microbiol.">
        <title>High frequency of phylogenetically diverse reductive dehalogenase-homologous genes in deep subseafloor sedimentary metagenomes.</title>
        <authorList>
            <person name="Kawai M."/>
            <person name="Futagami T."/>
            <person name="Toyoda A."/>
            <person name="Takaki Y."/>
            <person name="Nishi S."/>
            <person name="Hori S."/>
            <person name="Arai W."/>
            <person name="Tsubouchi T."/>
            <person name="Morono Y."/>
            <person name="Uchiyama I."/>
            <person name="Ito T."/>
            <person name="Fujiyama A."/>
            <person name="Inagaki F."/>
            <person name="Takami H."/>
        </authorList>
    </citation>
    <scope>NUCLEOTIDE SEQUENCE</scope>
    <source>
        <strain evidence="5">Expedition CK06-06</strain>
    </source>
</reference>
<dbReference type="InterPro" id="IPR045232">
    <property type="entry name" value="FAM234"/>
</dbReference>
<keyword evidence="3" id="KW-1133">Transmembrane helix</keyword>
<evidence type="ECO:0000256" key="1">
    <source>
        <dbReference type="ARBA" id="ARBA00004167"/>
    </source>
</evidence>
<keyword evidence="2" id="KW-0812">Transmembrane</keyword>
<dbReference type="Gene3D" id="2.130.10.130">
    <property type="entry name" value="Integrin alpha, N-terminal"/>
    <property type="match status" value="2"/>
</dbReference>
<comment type="subcellular location">
    <subcellularLocation>
        <location evidence="1">Membrane</location>
        <topology evidence="1">Single-pass membrane protein</topology>
    </subcellularLocation>
</comment>
<dbReference type="EMBL" id="BARS01009441">
    <property type="protein sequence ID" value="GAF74684.1"/>
    <property type="molecule type" value="Genomic_DNA"/>
</dbReference>
<feature type="non-terminal residue" evidence="5">
    <location>
        <position position="1"/>
    </location>
</feature>
<dbReference type="AlphaFoldDB" id="X0S0T7"/>
<dbReference type="InterPro" id="IPR028994">
    <property type="entry name" value="Integrin_alpha_N"/>
</dbReference>
<gene>
    <name evidence="5" type="ORF">S01H1_17754</name>
</gene>